<accession>A0AAE3M8D5</accession>
<dbReference type="RefSeq" id="WP_301192015.1">
    <property type="nucleotide sequence ID" value="NZ_JAPDPJ010000054.1"/>
</dbReference>
<keyword evidence="3" id="KW-1185">Reference proteome</keyword>
<sequence length="253" mass="28885">MKKKRELKLFGFALQKCGFILTLLFLFSFFTIKAQDRLEVGLMAGTSYYLGDLNPQKQFYKPSLAYGGVARYVLTDRFAVKGSAALMNIKGEESYNGTSFPNGNGNYSFKRSIGDVALQMEFNFRSYDHPFIKTTTFTPYVSFGVGTTIYQRISSDFENSSEQMVFILSLPIGVGFKYKINKWIRVGAEWSFRKTFVDDLDIRIRRNIPFEGTDDPYGFEGGTTVHNNDLYSFAGVMVTFSMFRRKTECKSGY</sequence>
<proteinExistence type="predicted"/>
<organism evidence="2 3">
    <name type="scientific">Plebeiibacterium sediminum</name>
    <dbReference type="NCBI Taxonomy" id="2992112"/>
    <lineage>
        <taxon>Bacteria</taxon>
        <taxon>Pseudomonadati</taxon>
        <taxon>Bacteroidota</taxon>
        <taxon>Bacteroidia</taxon>
        <taxon>Marinilabiliales</taxon>
        <taxon>Marinilabiliaceae</taxon>
        <taxon>Plebeiibacterium</taxon>
    </lineage>
</organism>
<dbReference type="Pfam" id="PF19573">
    <property type="entry name" value="DUF6089"/>
    <property type="match status" value="1"/>
</dbReference>
<dbReference type="SUPFAM" id="SSF56925">
    <property type="entry name" value="OMPA-like"/>
    <property type="match status" value="1"/>
</dbReference>
<dbReference type="AlphaFoldDB" id="A0AAE3M8D5"/>
<dbReference type="InterPro" id="IPR011250">
    <property type="entry name" value="OMP/PagP_B-barrel"/>
</dbReference>
<reference evidence="2" key="1">
    <citation type="submission" date="2022-10" db="EMBL/GenBank/DDBJ databases">
        <authorList>
            <person name="Yu W.X."/>
        </authorList>
    </citation>
    <scope>NUCLEOTIDE SEQUENCE</scope>
    <source>
        <strain evidence="2">AAT</strain>
    </source>
</reference>
<evidence type="ECO:0000313" key="2">
    <source>
        <dbReference type="EMBL" id="MCW3788455.1"/>
    </source>
</evidence>
<dbReference type="EMBL" id="JAPDPJ010000054">
    <property type="protein sequence ID" value="MCW3788455.1"/>
    <property type="molecule type" value="Genomic_DNA"/>
</dbReference>
<feature type="domain" description="DUF6089" evidence="1">
    <location>
        <begin position="20"/>
        <end position="245"/>
    </location>
</feature>
<evidence type="ECO:0000313" key="3">
    <source>
        <dbReference type="Proteomes" id="UP001209229"/>
    </source>
</evidence>
<protein>
    <submittedName>
        <fullName evidence="2">Porin family protein</fullName>
    </submittedName>
</protein>
<gene>
    <name evidence="2" type="ORF">OM075_18445</name>
</gene>
<name>A0AAE3M8D5_9BACT</name>
<dbReference type="InterPro" id="IPR045743">
    <property type="entry name" value="DUF6089"/>
</dbReference>
<dbReference type="Gene3D" id="2.40.160.20">
    <property type="match status" value="1"/>
</dbReference>
<dbReference type="Proteomes" id="UP001209229">
    <property type="component" value="Unassembled WGS sequence"/>
</dbReference>
<evidence type="ECO:0000259" key="1">
    <source>
        <dbReference type="Pfam" id="PF19573"/>
    </source>
</evidence>
<comment type="caution">
    <text evidence="2">The sequence shown here is derived from an EMBL/GenBank/DDBJ whole genome shotgun (WGS) entry which is preliminary data.</text>
</comment>